<feature type="region of interest" description="Disordered" evidence="1">
    <location>
        <begin position="27"/>
        <end position="50"/>
    </location>
</feature>
<dbReference type="Proteomes" id="UP000251466">
    <property type="component" value="Segment"/>
</dbReference>
<feature type="compositionally biased region" description="Basic and acidic residues" evidence="1">
    <location>
        <begin position="32"/>
        <end position="50"/>
    </location>
</feature>
<keyword evidence="3" id="KW-1185">Reference proteome</keyword>
<evidence type="ECO:0000256" key="1">
    <source>
        <dbReference type="SAM" id="MobiDB-lite"/>
    </source>
</evidence>
<accession>A0A2Z4Q7D3</accession>
<reference evidence="2 3" key="1">
    <citation type="submission" date="2018-04" db="EMBL/GenBank/DDBJ databases">
        <authorList>
            <person name="Harrington T."/>
            <person name="Washburn E."/>
            <person name="Bricker J."/>
            <person name="McKinney A."/>
            <person name="Betsko A.J."/>
            <person name="Garlena R.A."/>
            <person name="Russell D.A."/>
            <person name="Pope W.A."/>
            <person name="Jacobs-Sera D."/>
            <person name="Hatfull G.F."/>
        </authorList>
    </citation>
    <scope>NUCLEOTIDE SEQUENCE [LARGE SCALE GENOMIC DNA]</scope>
</reference>
<proteinExistence type="predicted"/>
<protein>
    <submittedName>
        <fullName evidence="2">Uncharacterized protein</fullName>
    </submittedName>
</protein>
<sequence length="50" mass="5783">MMLRCPEDGCGWERRTQQTLVHASLLGHYSHSHAERRPPDRRDARRAAGL</sequence>
<name>A0A2Z4Q7D3_9CAUD</name>
<dbReference type="RefSeq" id="YP_009802827.1">
    <property type="nucleotide sequence ID" value="NC_047988.1"/>
</dbReference>
<dbReference type="KEGG" id="vg:54993416"/>
<dbReference type="EMBL" id="MH271304">
    <property type="protein sequence ID" value="AWY05408.1"/>
    <property type="molecule type" value="Genomic_DNA"/>
</dbReference>
<dbReference type="GeneID" id="54993416"/>
<gene>
    <name evidence="2" type="primary">58</name>
    <name evidence="2" type="ORF">SEA_METAMORPHOO_58</name>
</gene>
<evidence type="ECO:0000313" key="2">
    <source>
        <dbReference type="EMBL" id="AWY05408.1"/>
    </source>
</evidence>
<organism evidence="2 3">
    <name type="scientific">Microbacterium phage Metamorphoo</name>
    <dbReference type="NCBI Taxonomy" id="2201437"/>
    <lineage>
        <taxon>Viruses</taxon>
        <taxon>Duplodnaviria</taxon>
        <taxon>Heunggongvirae</taxon>
        <taxon>Uroviricota</taxon>
        <taxon>Caudoviricetes</taxon>
        <taxon>Hodgkinviridae</taxon>
        <taxon>Metamorphoovirus</taxon>
        <taxon>Metamorphoovirus metamorphoo</taxon>
    </lineage>
</organism>
<evidence type="ECO:0000313" key="3">
    <source>
        <dbReference type="Proteomes" id="UP000251466"/>
    </source>
</evidence>